<organism evidence="3">
    <name type="scientific">Haptolina ericina</name>
    <dbReference type="NCBI Taxonomy" id="156174"/>
    <lineage>
        <taxon>Eukaryota</taxon>
        <taxon>Haptista</taxon>
        <taxon>Haptophyta</taxon>
        <taxon>Prymnesiophyceae</taxon>
        <taxon>Prymnesiales</taxon>
        <taxon>Prymnesiaceae</taxon>
        <taxon>Haptolina</taxon>
    </lineage>
</organism>
<gene>
    <name evidence="3" type="ORF">HERI1096_LOCUS4129</name>
    <name evidence="4" type="ORF">HERI1096_LOCUS4189</name>
</gene>
<dbReference type="PANTHER" id="PTHR16166:SF93">
    <property type="entry name" value="INTERMEMBRANE LIPID TRANSFER PROTEIN VPS13"/>
    <property type="match status" value="1"/>
</dbReference>
<dbReference type="GO" id="GO:0006623">
    <property type="term" value="P:protein targeting to vacuole"/>
    <property type="evidence" value="ECO:0007669"/>
    <property type="project" value="TreeGrafter"/>
</dbReference>
<evidence type="ECO:0000256" key="2">
    <source>
        <dbReference type="SAM" id="MobiDB-lite"/>
    </source>
</evidence>
<evidence type="ECO:0000256" key="1">
    <source>
        <dbReference type="ARBA" id="ARBA00006545"/>
    </source>
</evidence>
<dbReference type="AlphaFoldDB" id="A0A6T9AWI4"/>
<evidence type="ECO:0000313" key="3">
    <source>
        <dbReference type="EMBL" id="CAE0103471.1"/>
    </source>
</evidence>
<dbReference type="InterPro" id="IPR026847">
    <property type="entry name" value="VPS13"/>
</dbReference>
<dbReference type="GO" id="GO:0045053">
    <property type="term" value="P:protein retention in Golgi apparatus"/>
    <property type="evidence" value="ECO:0007669"/>
    <property type="project" value="TreeGrafter"/>
</dbReference>
<accession>A0A6T9AWI4</accession>
<sequence length="851" mass="95626">MIVINNLIDSIITNQLKEYLSMGSLAGKKYSDVIVKDGNVEIDHLYGKPEKLCDMLRERGIPVKVIMLHVRNAKVRIPWFNLLGGLYDITVEEVVLVLQPVDPDDLSVEQVRWVKESAILKAMDELVANQKRSSSRAPEKPSLFKRIKMMAIEAFRPKVTVKNVHLRYEHLVRSHEDQHPFAFGLLIEEFSASLDTSQTNEEESNKSPDKKRTSRVKVMAKRISVYCMPVSREGELPRPREHELVFSPEVQGKQQRFADSHKLFFEQQEELVARMTKVRDSSSQWGNAEWVFEPHDFQVRVWKSQSSEVGSRNAPLVSVIGVLPAFVINVTSEQLAAVFSLQALTQRYNLRAYYLAIHAALSHEIMPQQTILNVSKRHRLRPIRGAAAKVFWRSAIGAVRRAIRQRESNAGRAVQVLRLKREYLDLLGRLMRNAPADRLEEIAEMHSVQASLPAEAQGRLQHIEDVATAHMLAWWRLLGMMQETERRSTQELSAKRKGSSWVPRVFSTRGDTSERSAMDKITDKKWKRQNFGLNESDSDRLIPNGTKEIRSTHMDALPGGFIYKVESFEFEQIALRLTIPAPGTAAGRTSHFALPEHEFLTLSTRGVAVRRRSMLREGTMTHVCVRQMDAHFIQHNGAASFAGQQQLLCIEGSSVGSIPESLMGGPLMDPNSAHWSSFEILSADKRMRAGAIGPGGLARMARSERSLKPEKGRVGGGVISRVLNRGRRPPAAGASTEQPASGGRKAIETRRLSSFQFKRESAADASEVALALRMFKVCSLTHPDHLIRTHSQYPTANSSPCFLVHQNLRSRIPSRITTATTRSTSLCNNLVQLTSLISGSHMTTGRSQRGM</sequence>
<feature type="region of interest" description="Disordered" evidence="2">
    <location>
        <begin position="723"/>
        <end position="745"/>
    </location>
</feature>
<comment type="similarity">
    <text evidence="1">Belongs to the VPS13 family.</text>
</comment>
<protein>
    <submittedName>
        <fullName evidence="3">Uncharacterized protein</fullName>
    </submittedName>
</protein>
<dbReference type="EMBL" id="HBHX01007558">
    <property type="protein sequence ID" value="CAE0103531.1"/>
    <property type="molecule type" value="Transcribed_RNA"/>
</dbReference>
<proteinExistence type="inferred from homology"/>
<name>A0A6T9AWI4_9EUKA</name>
<reference evidence="3" key="1">
    <citation type="submission" date="2021-01" db="EMBL/GenBank/DDBJ databases">
        <authorList>
            <person name="Corre E."/>
            <person name="Pelletier E."/>
            <person name="Niang G."/>
            <person name="Scheremetjew M."/>
            <person name="Finn R."/>
            <person name="Kale V."/>
            <person name="Holt S."/>
            <person name="Cochrane G."/>
            <person name="Meng A."/>
            <person name="Brown T."/>
            <person name="Cohen L."/>
        </authorList>
    </citation>
    <scope>NUCLEOTIDE SEQUENCE</scope>
    <source>
        <strain evidence="3">CCMP281</strain>
    </source>
</reference>
<dbReference type="PANTHER" id="PTHR16166">
    <property type="entry name" value="VACUOLAR PROTEIN SORTING-ASSOCIATED PROTEIN VPS13"/>
    <property type="match status" value="1"/>
</dbReference>
<dbReference type="EMBL" id="HBHX01007447">
    <property type="protein sequence ID" value="CAE0103471.1"/>
    <property type="molecule type" value="Transcribed_RNA"/>
</dbReference>
<evidence type="ECO:0000313" key="4">
    <source>
        <dbReference type="EMBL" id="CAE0103531.1"/>
    </source>
</evidence>